<dbReference type="InterPro" id="IPR036236">
    <property type="entry name" value="Znf_C2H2_sf"/>
</dbReference>
<dbReference type="SMART" id="SM00355">
    <property type="entry name" value="ZnF_C2H2"/>
    <property type="match status" value="3"/>
</dbReference>
<dbReference type="PROSITE" id="PS50157">
    <property type="entry name" value="ZINC_FINGER_C2H2_2"/>
    <property type="match status" value="3"/>
</dbReference>
<keyword evidence="2 4" id="KW-0863">Zinc-finger</keyword>
<protein>
    <submittedName>
        <fullName evidence="7">Zinc finger domain containing protein</fullName>
    </submittedName>
</protein>
<dbReference type="SUPFAM" id="SSF57667">
    <property type="entry name" value="beta-beta-alpha zinc fingers"/>
    <property type="match status" value="1"/>
</dbReference>
<dbReference type="GO" id="GO:0000978">
    <property type="term" value="F:RNA polymerase II cis-regulatory region sequence-specific DNA binding"/>
    <property type="evidence" value="ECO:0007669"/>
    <property type="project" value="TreeGrafter"/>
</dbReference>
<evidence type="ECO:0000256" key="1">
    <source>
        <dbReference type="ARBA" id="ARBA00022723"/>
    </source>
</evidence>
<feature type="domain" description="C2H2-type" evidence="5">
    <location>
        <begin position="144"/>
        <end position="167"/>
    </location>
</feature>
<dbReference type="PANTHER" id="PTHR23235:SF120">
    <property type="entry name" value="KRUPPEL-LIKE FACTOR 15"/>
    <property type="match status" value="1"/>
</dbReference>
<name>A0A7I4XZG1_HAECO</name>
<dbReference type="Pfam" id="PF00096">
    <property type="entry name" value="zf-C2H2"/>
    <property type="match status" value="3"/>
</dbReference>
<dbReference type="PANTHER" id="PTHR23235">
    <property type="entry name" value="KRUEPPEL-LIKE TRANSCRIPTION FACTOR"/>
    <property type="match status" value="1"/>
</dbReference>
<evidence type="ECO:0000313" key="7">
    <source>
        <dbReference type="WBParaSite" id="HCON_00024180-00001"/>
    </source>
</evidence>
<dbReference type="OrthoDB" id="6365676at2759"/>
<dbReference type="GO" id="GO:0000981">
    <property type="term" value="F:DNA-binding transcription factor activity, RNA polymerase II-specific"/>
    <property type="evidence" value="ECO:0007669"/>
    <property type="project" value="TreeGrafter"/>
</dbReference>
<keyword evidence="1" id="KW-0479">Metal-binding</keyword>
<feature type="domain" description="C2H2-type" evidence="5">
    <location>
        <begin position="114"/>
        <end position="143"/>
    </location>
</feature>
<evidence type="ECO:0000256" key="2">
    <source>
        <dbReference type="ARBA" id="ARBA00022771"/>
    </source>
</evidence>
<evidence type="ECO:0000313" key="6">
    <source>
        <dbReference type="Proteomes" id="UP000025227"/>
    </source>
</evidence>
<feature type="domain" description="C2H2-type" evidence="5">
    <location>
        <begin position="84"/>
        <end position="113"/>
    </location>
</feature>
<keyword evidence="3" id="KW-0862">Zinc</keyword>
<dbReference type="PROSITE" id="PS00028">
    <property type="entry name" value="ZINC_FINGER_C2H2_1"/>
    <property type="match status" value="3"/>
</dbReference>
<sequence>MKKSFKFFRPWEDATPSVPPVTPVLIWQFSPSSSSFLTTFPSPSISPTVPINSPPAMKRQCVRCSCPFCILRRTSGLHCENPVHVCNVPNCGKTYKKTSHLKAHLRSHIGSRPFQCQWFQCGKTFSRSDQLQRHLRAHTGERRHHCPRCGRGFARSDHLKQHLVTQHPICT</sequence>
<dbReference type="Gene3D" id="3.30.160.60">
    <property type="entry name" value="Classic Zinc Finger"/>
    <property type="match status" value="3"/>
</dbReference>
<evidence type="ECO:0000256" key="3">
    <source>
        <dbReference type="ARBA" id="ARBA00022833"/>
    </source>
</evidence>
<dbReference type="AlphaFoldDB" id="A0A7I4XZG1"/>
<dbReference type="GO" id="GO:0008270">
    <property type="term" value="F:zinc ion binding"/>
    <property type="evidence" value="ECO:0007669"/>
    <property type="project" value="UniProtKB-KW"/>
</dbReference>
<reference evidence="7" key="1">
    <citation type="submission" date="2020-12" db="UniProtKB">
        <authorList>
            <consortium name="WormBaseParasite"/>
        </authorList>
    </citation>
    <scope>IDENTIFICATION</scope>
    <source>
        <strain evidence="7">MHco3</strain>
    </source>
</reference>
<dbReference type="InterPro" id="IPR013087">
    <property type="entry name" value="Znf_C2H2_type"/>
</dbReference>
<dbReference type="WBParaSite" id="HCON_00024180-00001">
    <property type="protein sequence ID" value="HCON_00024180-00001"/>
    <property type="gene ID" value="HCON_00024180"/>
</dbReference>
<accession>A0A7I4XZG1</accession>
<evidence type="ECO:0000256" key="4">
    <source>
        <dbReference type="PROSITE-ProRule" id="PRU00042"/>
    </source>
</evidence>
<dbReference type="Proteomes" id="UP000025227">
    <property type="component" value="Unplaced"/>
</dbReference>
<organism evidence="6 7">
    <name type="scientific">Haemonchus contortus</name>
    <name type="common">Barber pole worm</name>
    <dbReference type="NCBI Taxonomy" id="6289"/>
    <lineage>
        <taxon>Eukaryota</taxon>
        <taxon>Metazoa</taxon>
        <taxon>Ecdysozoa</taxon>
        <taxon>Nematoda</taxon>
        <taxon>Chromadorea</taxon>
        <taxon>Rhabditida</taxon>
        <taxon>Rhabditina</taxon>
        <taxon>Rhabditomorpha</taxon>
        <taxon>Strongyloidea</taxon>
        <taxon>Trichostrongylidae</taxon>
        <taxon>Haemonchus</taxon>
    </lineage>
</organism>
<dbReference type="FunFam" id="3.30.160.60:FF:000007">
    <property type="entry name" value="Basic krueppel-like factor 3"/>
    <property type="match status" value="1"/>
</dbReference>
<proteinExistence type="predicted"/>
<dbReference type="OMA" id="THTKEYR"/>
<evidence type="ECO:0000259" key="5">
    <source>
        <dbReference type="PROSITE" id="PS50157"/>
    </source>
</evidence>
<keyword evidence="6" id="KW-1185">Reference proteome</keyword>